<dbReference type="PANTHER" id="PTHR15427:SF23">
    <property type="entry name" value="EMI DOMAIN-CONTAINING PROTEIN 1"/>
    <property type="match status" value="1"/>
</dbReference>
<evidence type="ECO:0000256" key="2">
    <source>
        <dbReference type="ARBA" id="ARBA00022525"/>
    </source>
</evidence>
<dbReference type="Ensembl" id="ENSCVAT00000013531.1">
    <property type="protein sequence ID" value="ENSCVAP00000001365.1"/>
    <property type="gene ID" value="ENSCVAG00000002345.1"/>
</dbReference>
<evidence type="ECO:0000256" key="5">
    <source>
        <dbReference type="ARBA" id="ARBA00023157"/>
    </source>
</evidence>
<reference evidence="7" key="1">
    <citation type="submission" date="2025-08" db="UniProtKB">
        <authorList>
            <consortium name="Ensembl"/>
        </authorList>
    </citation>
    <scope>IDENTIFICATION</scope>
</reference>
<protein>
    <recommendedName>
        <fullName evidence="6">EMI domain-containing protein</fullName>
    </recommendedName>
</protein>
<dbReference type="GeneTree" id="ENSGT00940000161716"/>
<evidence type="ECO:0000256" key="3">
    <source>
        <dbReference type="ARBA" id="ARBA00022530"/>
    </source>
</evidence>
<feature type="domain" description="EMI" evidence="6">
    <location>
        <begin position="33"/>
        <end position="106"/>
    </location>
</feature>
<keyword evidence="3" id="KW-0272">Extracellular matrix</keyword>
<organism evidence="7 8">
    <name type="scientific">Cyprinodon variegatus</name>
    <name type="common">Sheepshead minnow</name>
    <dbReference type="NCBI Taxonomy" id="28743"/>
    <lineage>
        <taxon>Eukaryota</taxon>
        <taxon>Metazoa</taxon>
        <taxon>Chordata</taxon>
        <taxon>Craniata</taxon>
        <taxon>Vertebrata</taxon>
        <taxon>Euteleostomi</taxon>
        <taxon>Actinopterygii</taxon>
        <taxon>Neopterygii</taxon>
        <taxon>Teleostei</taxon>
        <taxon>Neoteleostei</taxon>
        <taxon>Acanthomorphata</taxon>
        <taxon>Ovalentaria</taxon>
        <taxon>Atherinomorphae</taxon>
        <taxon>Cyprinodontiformes</taxon>
        <taxon>Cyprinodontidae</taxon>
        <taxon>Cyprinodon</taxon>
    </lineage>
</organism>
<evidence type="ECO:0000256" key="1">
    <source>
        <dbReference type="ARBA" id="ARBA00004498"/>
    </source>
</evidence>
<keyword evidence="8" id="KW-1185">Reference proteome</keyword>
<evidence type="ECO:0000259" key="6">
    <source>
        <dbReference type="PROSITE" id="PS51041"/>
    </source>
</evidence>
<evidence type="ECO:0000313" key="8">
    <source>
        <dbReference type="Proteomes" id="UP000265020"/>
    </source>
</evidence>
<proteinExistence type="predicted"/>
<reference evidence="7" key="2">
    <citation type="submission" date="2025-09" db="UniProtKB">
        <authorList>
            <consortium name="Ensembl"/>
        </authorList>
    </citation>
    <scope>IDENTIFICATION</scope>
</reference>
<keyword evidence="4" id="KW-0732">Signal</keyword>
<keyword evidence="5" id="KW-1015">Disulfide bond</keyword>
<dbReference type="Proteomes" id="UP000265020">
    <property type="component" value="Unassembled WGS sequence"/>
</dbReference>
<dbReference type="PROSITE" id="PS51041">
    <property type="entry name" value="EMI"/>
    <property type="match status" value="1"/>
</dbReference>
<keyword evidence="2" id="KW-0964">Secreted</keyword>
<dbReference type="Pfam" id="PF07546">
    <property type="entry name" value="EMI"/>
    <property type="match status" value="1"/>
</dbReference>
<dbReference type="STRING" id="28743.ENSCVAP00000001365"/>
<dbReference type="GO" id="GO:0005576">
    <property type="term" value="C:extracellular region"/>
    <property type="evidence" value="ECO:0007669"/>
    <property type="project" value="UniProtKB-SubCell"/>
</dbReference>
<dbReference type="PANTHER" id="PTHR15427">
    <property type="entry name" value="EMILIN ELASTIN MICROFIBRIL INTERFACE-LOCATED PROTEIN ELASTIN MICROFIBRIL INTERFACER"/>
    <property type="match status" value="1"/>
</dbReference>
<accession>A0A3Q2FDY0</accession>
<name>A0A3Q2FDY0_CYPVA</name>
<comment type="subcellular location">
    <subcellularLocation>
        <location evidence="1">Secreted</location>
        <location evidence="1">Extracellular space</location>
        <location evidence="1">Extracellular matrix</location>
    </subcellularLocation>
</comment>
<dbReference type="InterPro" id="IPR011489">
    <property type="entry name" value="EMI_domain"/>
</dbReference>
<sequence>AGCRSCGFLVRAGRLLPAEGCAFPGSNPSDYYSWNWCPHTVTKTVTCQVQNGTILQRVYQTCRWPQGCSGGSYKTVVRPSYKVVYRTVTSLEWKCCPGFSGTACAEGKRYLKEDFQEYGNCDLFFTVPFPFSSCLLICPSFPIFSLKSYTRNPICALQCACASNTLEQE</sequence>
<evidence type="ECO:0000256" key="4">
    <source>
        <dbReference type="ARBA" id="ARBA00022729"/>
    </source>
</evidence>
<evidence type="ECO:0000313" key="7">
    <source>
        <dbReference type="Ensembl" id="ENSCVAP00000001365.1"/>
    </source>
</evidence>
<dbReference type="AlphaFoldDB" id="A0A3Q2FDY0"/>
<dbReference type="InterPro" id="IPR050392">
    <property type="entry name" value="Collagen/C1q_domain"/>
</dbReference>